<evidence type="ECO:0000313" key="4">
    <source>
        <dbReference type="Proteomes" id="UP000291189"/>
    </source>
</evidence>
<name>A0A4Q5J3K1_9ACTN</name>
<feature type="domain" description="PPM-type phosphatase" evidence="2">
    <location>
        <begin position="208"/>
        <end position="421"/>
    </location>
</feature>
<dbReference type="Gene3D" id="3.30.450.40">
    <property type="match status" value="1"/>
</dbReference>
<dbReference type="SMART" id="SM00331">
    <property type="entry name" value="PP2C_SIG"/>
    <property type="match status" value="1"/>
</dbReference>
<dbReference type="InterPro" id="IPR036457">
    <property type="entry name" value="PPM-type-like_dom_sf"/>
</dbReference>
<protein>
    <submittedName>
        <fullName evidence="3">GAF domain-containing protein</fullName>
    </submittedName>
</protein>
<keyword evidence="4" id="KW-1185">Reference proteome</keyword>
<dbReference type="InterPro" id="IPR001932">
    <property type="entry name" value="PPM-type_phosphatase-like_dom"/>
</dbReference>
<dbReference type="PANTHER" id="PTHR43156:SF2">
    <property type="entry name" value="STAGE II SPORULATION PROTEIN E"/>
    <property type="match status" value="1"/>
</dbReference>
<proteinExistence type="predicted"/>
<dbReference type="SUPFAM" id="SSF55781">
    <property type="entry name" value="GAF domain-like"/>
    <property type="match status" value="1"/>
</dbReference>
<dbReference type="InterPro" id="IPR052016">
    <property type="entry name" value="Bact_Sigma-Reg"/>
</dbReference>
<reference evidence="3 4" key="1">
    <citation type="submission" date="2019-01" db="EMBL/GenBank/DDBJ databases">
        <title>Nocardioides guangzhouensis sp. nov., an actinobacterium isolated from soil.</title>
        <authorList>
            <person name="Fu Y."/>
            <person name="Cai Y."/>
            <person name="Lin Z."/>
            <person name="Chen P."/>
        </authorList>
    </citation>
    <scope>NUCLEOTIDE SEQUENCE [LARGE SCALE GENOMIC DNA]</scope>
    <source>
        <strain evidence="3 4">NBRC 105384</strain>
    </source>
</reference>
<dbReference type="PROSITE" id="PS51746">
    <property type="entry name" value="PPM_2"/>
    <property type="match status" value="1"/>
</dbReference>
<comment type="caution">
    <text evidence="3">The sequence shown here is derived from an EMBL/GenBank/DDBJ whole genome shotgun (WGS) entry which is preliminary data.</text>
</comment>
<accession>A0A4Q5J3K1</accession>
<dbReference type="SUPFAM" id="SSF81606">
    <property type="entry name" value="PP2C-like"/>
    <property type="match status" value="1"/>
</dbReference>
<keyword evidence="1" id="KW-0378">Hydrolase</keyword>
<dbReference type="InterPro" id="IPR003018">
    <property type="entry name" value="GAF"/>
</dbReference>
<gene>
    <name evidence="3" type="ORF">ETU37_09200</name>
</gene>
<evidence type="ECO:0000313" key="3">
    <source>
        <dbReference type="EMBL" id="RYU13084.1"/>
    </source>
</evidence>
<dbReference type="PANTHER" id="PTHR43156">
    <property type="entry name" value="STAGE II SPORULATION PROTEIN E-RELATED"/>
    <property type="match status" value="1"/>
</dbReference>
<dbReference type="OrthoDB" id="5241041at2"/>
<dbReference type="GO" id="GO:0016791">
    <property type="term" value="F:phosphatase activity"/>
    <property type="evidence" value="ECO:0007669"/>
    <property type="project" value="TreeGrafter"/>
</dbReference>
<evidence type="ECO:0000256" key="1">
    <source>
        <dbReference type="ARBA" id="ARBA00022801"/>
    </source>
</evidence>
<dbReference type="AlphaFoldDB" id="A0A4Q5J3K1"/>
<evidence type="ECO:0000259" key="2">
    <source>
        <dbReference type="PROSITE" id="PS51746"/>
    </source>
</evidence>
<dbReference type="EMBL" id="SDPU01000020">
    <property type="protein sequence ID" value="RYU13084.1"/>
    <property type="molecule type" value="Genomic_DNA"/>
</dbReference>
<organism evidence="3 4">
    <name type="scientific">Nocardioides iriomotensis</name>
    <dbReference type="NCBI Taxonomy" id="715784"/>
    <lineage>
        <taxon>Bacteria</taxon>
        <taxon>Bacillati</taxon>
        <taxon>Actinomycetota</taxon>
        <taxon>Actinomycetes</taxon>
        <taxon>Propionibacteriales</taxon>
        <taxon>Nocardioidaceae</taxon>
        <taxon>Nocardioides</taxon>
    </lineage>
</organism>
<dbReference type="Pfam" id="PF07228">
    <property type="entry name" value="SpoIIE"/>
    <property type="match status" value="1"/>
</dbReference>
<dbReference type="Pfam" id="PF13185">
    <property type="entry name" value="GAF_2"/>
    <property type="match status" value="1"/>
</dbReference>
<dbReference type="Proteomes" id="UP000291189">
    <property type="component" value="Unassembled WGS sequence"/>
</dbReference>
<dbReference type="InterPro" id="IPR029016">
    <property type="entry name" value="GAF-like_dom_sf"/>
</dbReference>
<dbReference type="RefSeq" id="WP_129986903.1">
    <property type="nucleotide sequence ID" value="NZ_SDPU01000020.1"/>
</dbReference>
<dbReference type="SMART" id="SM00065">
    <property type="entry name" value="GAF"/>
    <property type="match status" value="1"/>
</dbReference>
<sequence>MGDTTWEVVLDAPRQDVGQILDIELSGSLNLRRTVMRTLEVTRSRFADWALVVVADPRSDSLTLYGGEDPRATTTVRRAASADLLQQVIESGQHELLSVDSDAVPFDALTALIPHEPLRDEAARLRPADVLALPMAARGAPLGALILVRRSGRGFDETDVALLGQFAARAALALDSARIYEDHARVTRVLEENLRPPGLPVIPGVELATSFRSAAEHLEIGGDFYDVHGDDDSWLVVLGDVCGKGVDAAVLNSRARQSIRTAARYDRSPGRILSTLNDVLYDDASDKFVTVVCALLTPRDDGSVLVQVAVAGHPAPLVVRAGGEVEQPAISGRLAGVIRHDDRYQEVGFDLLPGDSMVLFSDGIYEAKGPRGLYGMDRLRTVLERYAGSGAVAMCEAVEQDVVEHLGGHGHDDMTALVVAPRRTGAGQG</sequence>
<dbReference type="Gene3D" id="3.60.40.10">
    <property type="entry name" value="PPM-type phosphatase domain"/>
    <property type="match status" value="1"/>
</dbReference>